<sequence length="229" mass="23979">MTSFAKWLLAGLSPLLLVSRSGASELPRPLAHRVAARLADLWRVPVGDVRLAWGLSSGMAAPEDDAPFRVLGDGAGGWFVVVFHPSDSSAVAVRMRAGVERPVMVATRALRSGGVIAAGDLREEVRVHWGAPLSDSLVLPGVGWELRRAVRAGDVVTPPAVAAPPLVVAGEPVRFEWRSGDVEVSVMGIALNSARRGEQVRARLEERPARLTGTATAPGIAALGAGGAR</sequence>
<dbReference type="Gene3D" id="2.30.30.760">
    <property type="match status" value="1"/>
</dbReference>
<feature type="chain" id="PRO_5038166976" description="Flagella basal body P-ring formation protein FlgA" evidence="4">
    <location>
        <begin position="24"/>
        <end position="229"/>
    </location>
</feature>
<organism evidence="6 7">
    <name type="scientific">Eiseniibacteriota bacterium</name>
    <dbReference type="NCBI Taxonomy" id="2212470"/>
    <lineage>
        <taxon>Bacteria</taxon>
        <taxon>Candidatus Eiseniibacteriota</taxon>
    </lineage>
</organism>
<evidence type="ECO:0000313" key="7">
    <source>
        <dbReference type="Proteomes" id="UP000696931"/>
    </source>
</evidence>
<dbReference type="NCBIfam" id="TIGR03170">
    <property type="entry name" value="flgA_cterm"/>
    <property type="match status" value="1"/>
</dbReference>
<feature type="domain" description="SAF" evidence="5">
    <location>
        <begin position="101"/>
        <end position="162"/>
    </location>
</feature>
<dbReference type="InterPro" id="IPR013974">
    <property type="entry name" value="SAF"/>
</dbReference>
<name>A0A933W378_UNCEI</name>
<gene>
    <name evidence="6" type="primary">flgA</name>
    <name evidence="6" type="ORF">HZA61_15330</name>
</gene>
<evidence type="ECO:0000256" key="3">
    <source>
        <dbReference type="ARBA" id="ARBA00022764"/>
    </source>
</evidence>
<evidence type="ECO:0000259" key="5">
    <source>
        <dbReference type="SMART" id="SM00858"/>
    </source>
</evidence>
<keyword evidence="6" id="KW-0282">Flagellum</keyword>
<dbReference type="Pfam" id="PF13144">
    <property type="entry name" value="ChapFlgA"/>
    <property type="match status" value="1"/>
</dbReference>
<dbReference type="PANTHER" id="PTHR36307:SF1">
    <property type="entry name" value="FLAGELLA BASAL BODY P-RING FORMATION PROTEIN FLGA"/>
    <property type="match status" value="1"/>
</dbReference>
<dbReference type="PANTHER" id="PTHR36307">
    <property type="entry name" value="FLAGELLA BASAL BODY P-RING FORMATION PROTEIN FLGA"/>
    <property type="match status" value="1"/>
</dbReference>
<dbReference type="InterPro" id="IPR017585">
    <property type="entry name" value="SAF_FlgA"/>
</dbReference>
<evidence type="ECO:0000256" key="4">
    <source>
        <dbReference type="RuleBase" id="RU362063"/>
    </source>
</evidence>
<keyword evidence="2 4" id="KW-0732">Signal</keyword>
<keyword evidence="4" id="KW-1005">Bacterial flagellum biogenesis</keyword>
<evidence type="ECO:0000256" key="2">
    <source>
        <dbReference type="ARBA" id="ARBA00022729"/>
    </source>
</evidence>
<dbReference type="Proteomes" id="UP000696931">
    <property type="component" value="Unassembled WGS sequence"/>
</dbReference>
<comment type="function">
    <text evidence="4">Involved in the assembly process of the P-ring formation. It may associate with FlgF on the rod constituting a structure essential for the P-ring assembly or may act as a modulator protein for the P-ring assembly.</text>
</comment>
<dbReference type="Gene3D" id="3.90.1210.10">
    <property type="entry name" value="Antifreeze-like/N-acetylneuraminic acid synthase C-terminal domain"/>
    <property type="match status" value="1"/>
</dbReference>
<comment type="caution">
    <text evidence="6">The sequence shown here is derived from an EMBL/GenBank/DDBJ whole genome shotgun (WGS) entry which is preliminary data.</text>
</comment>
<feature type="signal peptide" evidence="4">
    <location>
        <begin position="1"/>
        <end position="23"/>
    </location>
</feature>
<dbReference type="InterPro" id="IPR039246">
    <property type="entry name" value="Flagellar_FlgA"/>
</dbReference>
<evidence type="ECO:0000313" key="6">
    <source>
        <dbReference type="EMBL" id="MBI5170860.1"/>
    </source>
</evidence>
<dbReference type="GO" id="GO:0042597">
    <property type="term" value="C:periplasmic space"/>
    <property type="evidence" value="ECO:0007669"/>
    <property type="project" value="UniProtKB-SubCell"/>
</dbReference>
<comment type="similarity">
    <text evidence="4">Belongs to the FlgA family.</text>
</comment>
<evidence type="ECO:0000256" key="1">
    <source>
        <dbReference type="ARBA" id="ARBA00004418"/>
    </source>
</evidence>
<dbReference type="AlphaFoldDB" id="A0A933W378"/>
<protein>
    <recommendedName>
        <fullName evidence="4">Flagella basal body P-ring formation protein FlgA</fullName>
    </recommendedName>
</protein>
<dbReference type="CDD" id="cd11614">
    <property type="entry name" value="SAF_CpaB_FlgA_like"/>
    <property type="match status" value="1"/>
</dbReference>
<dbReference type="EMBL" id="JACRIW010000111">
    <property type="protein sequence ID" value="MBI5170860.1"/>
    <property type="molecule type" value="Genomic_DNA"/>
</dbReference>
<reference evidence="6" key="1">
    <citation type="submission" date="2020-07" db="EMBL/GenBank/DDBJ databases">
        <title>Huge and variable diversity of episymbiotic CPR bacteria and DPANN archaea in groundwater ecosystems.</title>
        <authorList>
            <person name="He C.Y."/>
            <person name="Keren R."/>
            <person name="Whittaker M."/>
            <person name="Farag I.F."/>
            <person name="Doudna J."/>
            <person name="Cate J.H.D."/>
            <person name="Banfield J.F."/>
        </authorList>
    </citation>
    <scope>NUCLEOTIDE SEQUENCE</scope>
    <source>
        <strain evidence="6">NC_groundwater_1813_Pr3_B-0.1um_71_17</strain>
    </source>
</reference>
<keyword evidence="3 4" id="KW-0574">Periplasm</keyword>
<accession>A0A933W378</accession>
<comment type="subcellular location">
    <subcellularLocation>
        <location evidence="1 4">Periplasm</location>
    </subcellularLocation>
</comment>
<proteinExistence type="inferred from homology"/>
<keyword evidence="6" id="KW-0969">Cilium</keyword>
<dbReference type="GO" id="GO:0044780">
    <property type="term" value="P:bacterial-type flagellum assembly"/>
    <property type="evidence" value="ECO:0007669"/>
    <property type="project" value="InterPro"/>
</dbReference>
<keyword evidence="6" id="KW-0966">Cell projection</keyword>
<dbReference type="SMART" id="SM00858">
    <property type="entry name" value="SAF"/>
    <property type="match status" value="1"/>
</dbReference>